<feature type="domain" description="RNA polymerase sigma factor 70 region 4 type 2" evidence="6">
    <location>
        <begin position="119"/>
        <end position="165"/>
    </location>
</feature>
<evidence type="ECO:0000256" key="3">
    <source>
        <dbReference type="ARBA" id="ARBA00023082"/>
    </source>
</evidence>
<dbReference type="Proteomes" id="UP000183200">
    <property type="component" value="Unassembled WGS sequence"/>
</dbReference>
<dbReference type="EMBL" id="FNGY01000011">
    <property type="protein sequence ID" value="SDO00991.1"/>
    <property type="molecule type" value="Genomic_DNA"/>
</dbReference>
<name>A0A1H0G2D6_9SPHI</name>
<comment type="similarity">
    <text evidence="1">Belongs to the sigma-70 factor family. ECF subfamily.</text>
</comment>
<dbReference type="PANTHER" id="PTHR43133">
    <property type="entry name" value="RNA POLYMERASE ECF-TYPE SIGMA FACTO"/>
    <property type="match status" value="1"/>
</dbReference>
<dbReference type="Gene3D" id="1.10.1740.10">
    <property type="match status" value="1"/>
</dbReference>
<dbReference type="GO" id="GO:0016987">
    <property type="term" value="F:sigma factor activity"/>
    <property type="evidence" value="ECO:0007669"/>
    <property type="project" value="UniProtKB-KW"/>
</dbReference>
<sequence>METLKQSFAQLFKSYHHRSVLFAKSFVRLDEVAEDIASDALCILWERMKKEEVLSVKSFLFRVIKNKSLDYLKHQKVRRKIIESIEDWESRDLQLRIDTLESMHEEEMLTKEITEIANQTLQSLPEKTRQVFLMSRQENLSGKEIAQQLDISVKGVEYHMSKALKVLSVNLKDYLSVFLFFF</sequence>
<evidence type="ECO:0000313" key="7">
    <source>
        <dbReference type="EMBL" id="SDO00991.1"/>
    </source>
</evidence>
<evidence type="ECO:0000259" key="6">
    <source>
        <dbReference type="Pfam" id="PF08281"/>
    </source>
</evidence>
<evidence type="ECO:0000256" key="4">
    <source>
        <dbReference type="ARBA" id="ARBA00023163"/>
    </source>
</evidence>
<dbReference type="InterPro" id="IPR013325">
    <property type="entry name" value="RNA_pol_sigma_r2"/>
</dbReference>
<dbReference type="PANTHER" id="PTHR43133:SF46">
    <property type="entry name" value="RNA POLYMERASE SIGMA-70 FACTOR ECF SUBFAMILY"/>
    <property type="match status" value="1"/>
</dbReference>
<accession>A0A1H0G2D6</accession>
<organism evidence="7 8">
    <name type="scientific">Pedobacter steynii</name>
    <dbReference type="NCBI Taxonomy" id="430522"/>
    <lineage>
        <taxon>Bacteria</taxon>
        <taxon>Pseudomonadati</taxon>
        <taxon>Bacteroidota</taxon>
        <taxon>Sphingobacteriia</taxon>
        <taxon>Sphingobacteriales</taxon>
        <taxon>Sphingobacteriaceae</taxon>
        <taxon>Pedobacter</taxon>
    </lineage>
</organism>
<dbReference type="OrthoDB" id="665113at2"/>
<dbReference type="SUPFAM" id="SSF88946">
    <property type="entry name" value="Sigma2 domain of RNA polymerase sigma factors"/>
    <property type="match status" value="1"/>
</dbReference>
<dbReference type="InterPro" id="IPR036388">
    <property type="entry name" value="WH-like_DNA-bd_sf"/>
</dbReference>
<keyword evidence="2" id="KW-0805">Transcription regulation</keyword>
<keyword evidence="3" id="KW-0731">Sigma factor</keyword>
<dbReference type="RefSeq" id="WP_074611793.1">
    <property type="nucleotide sequence ID" value="NZ_FNGY01000011.1"/>
</dbReference>
<dbReference type="InterPro" id="IPR013249">
    <property type="entry name" value="RNA_pol_sigma70_r4_t2"/>
</dbReference>
<reference evidence="8" key="1">
    <citation type="submission" date="2016-10" db="EMBL/GenBank/DDBJ databases">
        <authorList>
            <person name="Varghese N."/>
            <person name="Submissions S."/>
        </authorList>
    </citation>
    <scope>NUCLEOTIDE SEQUENCE [LARGE SCALE GENOMIC DNA]</scope>
    <source>
        <strain evidence="8">DSM 19110</strain>
    </source>
</reference>
<dbReference type="Pfam" id="PF04542">
    <property type="entry name" value="Sigma70_r2"/>
    <property type="match status" value="1"/>
</dbReference>
<dbReference type="InterPro" id="IPR039425">
    <property type="entry name" value="RNA_pol_sigma-70-like"/>
</dbReference>
<feature type="domain" description="RNA polymerase sigma-70 region 2" evidence="5">
    <location>
        <begin position="11"/>
        <end position="76"/>
    </location>
</feature>
<proteinExistence type="inferred from homology"/>
<dbReference type="GO" id="GO:0003677">
    <property type="term" value="F:DNA binding"/>
    <property type="evidence" value="ECO:0007669"/>
    <property type="project" value="InterPro"/>
</dbReference>
<dbReference type="GO" id="GO:0006352">
    <property type="term" value="P:DNA-templated transcription initiation"/>
    <property type="evidence" value="ECO:0007669"/>
    <property type="project" value="InterPro"/>
</dbReference>
<dbReference type="NCBIfam" id="TIGR02937">
    <property type="entry name" value="sigma70-ECF"/>
    <property type="match status" value="1"/>
</dbReference>
<dbReference type="AlphaFoldDB" id="A0A1H0G2D6"/>
<dbReference type="InterPro" id="IPR007627">
    <property type="entry name" value="RNA_pol_sigma70_r2"/>
</dbReference>
<keyword evidence="4" id="KW-0804">Transcription</keyword>
<keyword evidence="8" id="KW-1185">Reference proteome</keyword>
<protein>
    <submittedName>
        <fullName evidence="7">RNA polymerase sigma-70 factor, ECF subfamily</fullName>
    </submittedName>
</protein>
<dbReference type="Gene3D" id="1.10.10.10">
    <property type="entry name" value="Winged helix-like DNA-binding domain superfamily/Winged helix DNA-binding domain"/>
    <property type="match status" value="1"/>
</dbReference>
<evidence type="ECO:0000313" key="8">
    <source>
        <dbReference type="Proteomes" id="UP000183200"/>
    </source>
</evidence>
<dbReference type="Pfam" id="PF08281">
    <property type="entry name" value="Sigma70_r4_2"/>
    <property type="match status" value="1"/>
</dbReference>
<dbReference type="InterPro" id="IPR013324">
    <property type="entry name" value="RNA_pol_sigma_r3/r4-like"/>
</dbReference>
<gene>
    <name evidence="7" type="ORF">SAMN05421820_11118</name>
</gene>
<evidence type="ECO:0000256" key="1">
    <source>
        <dbReference type="ARBA" id="ARBA00010641"/>
    </source>
</evidence>
<dbReference type="InterPro" id="IPR014284">
    <property type="entry name" value="RNA_pol_sigma-70_dom"/>
</dbReference>
<dbReference type="InterPro" id="IPR014327">
    <property type="entry name" value="RNA_pol_sigma70_bacteroid"/>
</dbReference>
<dbReference type="NCBIfam" id="TIGR02985">
    <property type="entry name" value="Sig70_bacteroi1"/>
    <property type="match status" value="1"/>
</dbReference>
<evidence type="ECO:0000259" key="5">
    <source>
        <dbReference type="Pfam" id="PF04542"/>
    </source>
</evidence>
<dbReference type="SUPFAM" id="SSF88659">
    <property type="entry name" value="Sigma3 and sigma4 domains of RNA polymerase sigma factors"/>
    <property type="match status" value="1"/>
</dbReference>
<evidence type="ECO:0000256" key="2">
    <source>
        <dbReference type="ARBA" id="ARBA00023015"/>
    </source>
</evidence>